<feature type="region of interest" description="Disordered" evidence="1">
    <location>
        <begin position="1"/>
        <end position="26"/>
    </location>
</feature>
<protein>
    <submittedName>
        <fullName evidence="2">Uncharacterized protein</fullName>
    </submittedName>
</protein>
<feature type="region of interest" description="Disordered" evidence="1">
    <location>
        <begin position="34"/>
        <end position="53"/>
    </location>
</feature>
<dbReference type="OrthoDB" id="10626294at2759"/>
<reference evidence="2 3" key="1">
    <citation type="submission" date="2019-01" db="EMBL/GenBank/DDBJ databases">
        <authorList>
            <person name="Ferrante I. M."/>
        </authorList>
    </citation>
    <scope>NUCLEOTIDE SEQUENCE [LARGE SCALE GENOMIC DNA]</scope>
    <source>
        <strain evidence="2 3">B856</strain>
    </source>
</reference>
<feature type="compositionally biased region" description="Basic and acidic residues" evidence="1">
    <location>
        <begin position="86"/>
        <end position="109"/>
    </location>
</feature>
<name>A0A448YZ32_9STRA</name>
<accession>A0A448YZ32</accession>
<dbReference type="AlphaFoldDB" id="A0A448YZ32"/>
<feature type="region of interest" description="Disordered" evidence="1">
    <location>
        <begin position="75"/>
        <end position="109"/>
    </location>
</feature>
<feature type="compositionally biased region" description="Polar residues" evidence="1">
    <location>
        <begin position="34"/>
        <end position="49"/>
    </location>
</feature>
<proteinExistence type="predicted"/>
<dbReference type="Proteomes" id="UP000291116">
    <property type="component" value="Unassembled WGS sequence"/>
</dbReference>
<evidence type="ECO:0000313" key="2">
    <source>
        <dbReference type="EMBL" id="VEU34979.1"/>
    </source>
</evidence>
<organism evidence="2 3">
    <name type="scientific">Pseudo-nitzschia multistriata</name>
    <dbReference type="NCBI Taxonomy" id="183589"/>
    <lineage>
        <taxon>Eukaryota</taxon>
        <taxon>Sar</taxon>
        <taxon>Stramenopiles</taxon>
        <taxon>Ochrophyta</taxon>
        <taxon>Bacillariophyta</taxon>
        <taxon>Bacillariophyceae</taxon>
        <taxon>Bacillariophycidae</taxon>
        <taxon>Bacillariales</taxon>
        <taxon>Bacillariaceae</taxon>
        <taxon>Pseudo-nitzschia</taxon>
    </lineage>
</organism>
<evidence type="ECO:0000256" key="1">
    <source>
        <dbReference type="SAM" id="MobiDB-lite"/>
    </source>
</evidence>
<keyword evidence="3" id="KW-1185">Reference proteome</keyword>
<feature type="compositionally biased region" description="Polar residues" evidence="1">
    <location>
        <begin position="1"/>
        <end position="23"/>
    </location>
</feature>
<dbReference type="EMBL" id="CAACVS010000045">
    <property type="protein sequence ID" value="VEU34979.1"/>
    <property type="molecule type" value="Genomic_DNA"/>
</dbReference>
<gene>
    <name evidence="2" type="ORF">PSNMU_V1.4_AUG-EV-PASAV3_0017030</name>
</gene>
<evidence type="ECO:0000313" key="3">
    <source>
        <dbReference type="Proteomes" id="UP000291116"/>
    </source>
</evidence>
<sequence>MNTPSTLQDSVANENGIFQQSKASKLRRLPFSPRQNNIRVVSKGSTSKLNKPIPSLKTIKHGIQKLSMNNETSENMDLPIRMPKGSTHEKTSTILPHEESSLYTSREEPCNDVKPSIFRDMSDYDHREDMMLLKRASPVYDSDDDEDYEGLPLKKLRTSGETCTLQWGQQLEESSDGFNLMGLLHLK</sequence>